<dbReference type="InterPro" id="IPR000531">
    <property type="entry name" value="Beta-barrel_TonB"/>
</dbReference>
<evidence type="ECO:0000313" key="17">
    <source>
        <dbReference type="Proteomes" id="UP000311469"/>
    </source>
</evidence>
<keyword evidence="2 11" id="KW-0813">Transport</keyword>
<feature type="signal peptide" evidence="13">
    <location>
        <begin position="1"/>
        <end position="22"/>
    </location>
</feature>
<evidence type="ECO:0000259" key="15">
    <source>
        <dbReference type="Pfam" id="PF07715"/>
    </source>
</evidence>
<feature type="chain" id="PRO_5022830033" evidence="13">
    <location>
        <begin position="23"/>
        <end position="763"/>
    </location>
</feature>
<dbReference type="EMBL" id="CP041017">
    <property type="protein sequence ID" value="QDC39890.1"/>
    <property type="molecule type" value="Genomic_DNA"/>
</dbReference>
<keyword evidence="10 11" id="KW-0998">Cell outer membrane</keyword>
<evidence type="ECO:0000256" key="13">
    <source>
        <dbReference type="SAM" id="SignalP"/>
    </source>
</evidence>
<comment type="subcellular location">
    <subcellularLocation>
        <location evidence="1 11">Cell outer membrane</location>
        <topology evidence="1 11">Multi-pass membrane protein</topology>
    </subcellularLocation>
</comment>
<evidence type="ECO:0000256" key="5">
    <source>
        <dbReference type="ARBA" id="ARBA00022692"/>
    </source>
</evidence>
<feature type="domain" description="TonB-dependent receptor-like beta-barrel" evidence="14">
    <location>
        <begin position="251"/>
        <end position="725"/>
    </location>
</feature>
<evidence type="ECO:0000256" key="7">
    <source>
        <dbReference type="ARBA" id="ARBA00023065"/>
    </source>
</evidence>
<evidence type="ECO:0000256" key="12">
    <source>
        <dbReference type="RuleBase" id="RU003357"/>
    </source>
</evidence>
<dbReference type="PROSITE" id="PS52016">
    <property type="entry name" value="TONB_DEPENDENT_REC_3"/>
    <property type="match status" value="1"/>
</dbReference>
<dbReference type="GO" id="GO:0006826">
    <property type="term" value="P:iron ion transport"/>
    <property type="evidence" value="ECO:0007669"/>
    <property type="project" value="UniProtKB-KW"/>
</dbReference>
<evidence type="ECO:0000256" key="4">
    <source>
        <dbReference type="ARBA" id="ARBA00022496"/>
    </source>
</evidence>
<dbReference type="Proteomes" id="UP000311469">
    <property type="component" value="Chromosome cSF2"/>
</dbReference>
<evidence type="ECO:0000256" key="6">
    <source>
        <dbReference type="ARBA" id="ARBA00023004"/>
    </source>
</evidence>
<keyword evidence="8 12" id="KW-0798">TonB box</keyword>
<keyword evidence="4" id="KW-0410">Iron transport</keyword>
<evidence type="ECO:0000256" key="1">
    <source>
        <dbReference type="ARBA" id="ARBA00004571"/>
    </source>
</evidence>
<evidence type="ECO:0000256" key="11">
    <source>
        <dbReference type="PROSITE-ProRule" id="PRU01360"/>
    </source>
</evidence>
<protein>
    <submittedName>
        <fullName evidence="16">TonB-dependent receptor</fullName>
    </submittedName>
</protein>
<evidence type="ECO:0000313" key="16">
    <source>
        <dbReference type="EMBL" id="QDC39890.1"/>
    </source>
</evidence>
<dbReference type="PANTHER" id="PTHR32552">
    <property type="entry name" value="FERRICHROME IRON RECEPTOR-RELATED"/>
    <property type="match status" value="1"/>
</dbReference>
<keyword evidence="9 11" id="KW-0472">Membrane</keyword>
<evidence type="ECO:0000256" key="3">
    <source>
        <dbReference type="ARBA" id="ARBA00022452"/>
    </source>
</evidence>
<dbReference type="KEGG" id="sufl:FIL70_22300"/>
<dbReference type="AlphaFoldDB" id="A0A5B8CMM6"/>
<dbReference type="GO" id="GO:0009279">
    <property type="term" value="C:cell outer membrane"/>
    <property type="evidence" value="ECO:0007669"/>
    <property type="project" value="UniProtKB-SubCell"/>
</dbReference>
<evidence type="ECO:0000259" key="14">
    <source>
        <dbReference type="Pfam" id="PF00593"/>
    </source>
</evidence>
<reference evidence="16 17" key="1">
    <citation type="submission" date="2019-06" db="EMBL/GenBank/DDBJ databases">
        <title>Genome organization and adaptive potential of archetypical organophosphate degarding Sphingobium fuliginis ATCC 27551.</title>
        <authorList>
            <person name="Sarwar A."/>
            <person name="Parthasarathy S."/>
            <person name="Singh C."/>
            <person name="Siddavattam D."/>
        </authorList>
    </citation>
    <scope>NUCLEOTIDE SEQUENCE [LARGE SCALE GENOMIC DNA]</scope>
    <source>
        <strain evidence="16 17">ATCC 27551</strain>
    </source>
</reference>
<gene>
    <name evidence="16" type="ORF">FIL70_22300</name>
</gene>
<keyword evidence="3 11" id="KW-1134">Transmembrane beta strand</keyword>
<evidence type="ECO:0000256" key="2">
    <source>
        <dbReference type="ARBA" id="ARBA00022448"/>
    </source>
</evidence>
<keyword evidence="13" id="KW-0732">Signal</keyword>
<dbReference type="InterPro" id="IPR012910">
    <property type="entry name" value="Plug_dom"/>
</dbReference>
<keyword evidence="6" id="KW-0408">Iron</keyword>
<comment type="similarity">
    <text evidence="11 12">Belongs to the TonB-dependent receptor family.</text>
</comment>
<dbReference type="RefSeq" id="WP_140043351.1">
    <property type="nucleotide sequence ID" value="NZ_CP041017.1"/>
</dbReference>
<dbReference type="Gene3D" id="2.40.170.20">
    <property type="entry name" value="TonB-dependent receptor, beta-barrel domain"/>
    <property type="match status" value="1"/>
</dbReference>
<dbReference type="SUPFAM" id="SSF56935">
    <property type="entry name" value="Porins"/>
    <property type="match status" value="1"/>
</dbReference>
<sequence length="763" mass="84293">MHLRIFPALTACAVMLPHSASAEDLPNPLSAAEITVTAQRREEAIQTVPVAISAFGEAFLDRTRLDDVKDIVTFTPGFSGNSDDSYIDSIAIRGITSNDYGIGGDPSIGIFKDGVYQGRTGAAVTSLFDVAQAEALRGPQGFLFGRNAISGAISIMTNKPDPGRISGHLYVGVASFDRKDAEGAINLPVAEDWTLRIAGYATDYDGWIDNAFTAGRNDRLMGGNKQAGRVALRYRAGDADVLLSAEHERRRLDGAPYRASNDDREVLDYLSEVLQRDIIIRGSRRDVDTDLLRPRDDGDITSLTASIDLDLGSARFNSLTAFRKSDFHYLEDYDGTALQLGNYDQRQHARYVSQDFRLMSRDDRRLTWSAGASLYWEDVAARFTNQAAEDLVCTAGYGYADCGGMTMDLYGAPYRPAPGGLLTDINDVRSRNRGWSVFLDTNFHFSKALEAGIGIRYARDRKHFSIDVLPSQSSLGNVWTFTYFTDGPVSSSKSWGGLTPRAYVRYAVGPDINLYASITRGYKAGGFGSFTVAAPVPVEAYRLVPDGTKPDAFAPETIWSKELGIKGLALARTLSFDITGFHYRYRNLQTVYFDTESRTQQVVNVGSVTGYGVESALNWKPSRYFDLSGHVTWTRTEKQGDRDCGQKDCGGLPNPIWSSAGVATGHYPMGPAEIYLQGEWMHEGRRRESFDWRGITRREAYTQINLRLGYDSGRGVEIVAYVQNLFDAYFVRGVENGGDLTPANSWGIAQPRSFGVDLRLRFR</sequence>
<accession>A0A5B8CMM6</accession>
<dbReference type="Pfam" id="PF07715">
    <property type="entry name" value="Plug"/>
    <property type="match status" value="1"/>
</dbReference>
<feature type="domain" description="TonB-dependent receptor plug" evidence="15">
    <location>
        <begin position="45"/>
        <end position="152"/>
    </location>
</feature>
<dbReference type="Pfam" id="PF00593">
    <property type="entry name" value="TonB_dep_Rec_b-barrel"/>
    <property type="match status" value="1"/>
</dbReference>
<evidence type="ECO:0000256" key="8">
    <source>
        <dbReference type="ARBA" id="ARBA00023077"/>
    </source>
</evidence>
<name>A0A5B8CMM6_SPHSA</name>
<evidence type="ECO:0000256" key="10">
    <source>
        <dbReference type="ARBA" id="ARBA00023237"/>
    </source>
</evidence>
<keyword evidence="7" id="KW-0406">Ion transport</keyword>
<evidence type="ECO:0000256" key="9">
    <source>
        <dbReference type="ARBA" id="ARBA00023136"/>
    </source>
</evidence>
<organism evidence="16 17">
    <name type="scientific">Sphingobium fuliginis ATCC 27551</name>
    <dbReference type="NCBI Taxonomy" id="1208342"/>
    <lineage>
        <taxon>Bacteria</taxon>
        <taxon>Pseudomonadati</taxon>
        <taxon>Pseudomonadota</taxon>
        <taxon>Alphaproteobacteria</taxon>
        <taxon>Sphingomonadales</taxon>
        <taxon>Sphingomonadaceae</taxon>
        <taxon>Sphingobium</taxon>
    </lineage>
</organism>
<keyword evidence="16" id="KW-0675">Receptor</keyword>
<dbReference type="InterPro" id="IPR036942">
    <property type="entry name" value="Beta-barrel_TonB_sf"/>
</dbReference>
<keyword evidence="5 11" id="KW-0812">Transmembrane</keyword>
<proteinExistence type="inferred from homology"/>
<dbReference type="InterPro" id="IPR039426">
    <property type="entry name" value="TonB-dep_rcpt-like"/>
</dbReference>
<dbReference type="PANTHER" id="PTHR32552:SF81">
    <property type="entry name" value="TONB-DEPENDENT OUTER MEMBRANE RECEPTOR"/>
    <property type="match status" value="1"/>
</dbReference>